<evidence type="ECO:0000313" key="12">
    <source>
        <dbReference type="Proteomes" id="UP000325755"/>
    </source>
</evidence>
<dbReference type="FunFam" id="1.10.3090.10:FF:000005">
    <property type="entry name" value="Bifunctional uridylyltransferase/uridylyl-removing enzyme"/>
    <property type="match status" value="1"/>
</dbReference>
<keyword evidence="1 8" id="KW-0808">Transferase</keyword>
<dbReference type="CDD" id="cd04900">
    <property type="entry name" value="ACT_UUR-like_1"/>
    <property type="match status" value="1"/>
</dbReference>
<dbReference type="EC" id="3.1.4.-" evidence="8"/>
<keyword evidence="6 8" id="KW-0511">Multifunctional enzyme</keyword>
<dbReference type="Proteomes" id="UP000325755">
    <property type="component" value="Chromosome"/>
</dbReference>
<dbReference type="GO" id="GO:0008893">
    <property type="term" value="F:guanosine-3',5'-bis(diphosphate) 3'-diphosphatase activity"/>
    <property type="evidence" value="ECO:0007669"/>
    <property type="project" value="UniProtKB-EC"/>
</dbReference>
<dbReference type="InterPro" id="IPR006674">
    <property type="entry name" value="HD_domain"/>
</dbReference>
<accession>A0A5Q0BID6</accession>
<comment type="catalytic activity">
    <reaction evidence="7">
        <text>guanosine 3',5'-bis(diphosphate) + H2O = GDP + diphosphate + H(+)</text>
        <dbReference type="Rhea" id="RHEA:14253"/>
        <dbReference type="ChEBI" id="CHEBI:15377"/>
        <dbReference type="ChEBI" id="CHEBI:15378"/>
        <dbReference type="ChEBI" id="CHEBI:33019"/>
        <dbReference type="ChEBI" id="CHEBI:58189"/>
        <dbReference type="ChEBI" id="CHEBI:77828"/>
        <dbReference type="EC" id="3.1.7.2"/>
    </reaction>
</comment>
<reference evidence="11 12" key="1">
    <citation type="submission" date="2019-09" db="EMBL/GenBank/DDBJ databases">
        <title>Ecophysiology of the spiral-shaped methanotroph Methylospira mobilis as revealed by the complete genome sequence.</title>
        <authorList>
            <person name="Oshkin I.Y."/>
            <person name="Dedysh S.N."/>
            <person name="Miroshnikov K."/>
            <person name="Danilova O.V."/>
            <person name="Hakobyan A."/>
            <person name="Liesack W."/>
        </authorList>
    </citation>
    <scope>NUCLEOTIDE SEQUENCE [LARGE SCALE GENOMIC DNA]</scope>
    <source>
        <strain evidence="11 12">Shm1</strain>
    </source>
</reference>
<dbReference type="SUPFAM" id="SSF109604">
    <property type="entry name" value="HD-domain/PDEase-like"/>
    <property type="match status" value="1"/>
</dbReference>
<evidence type="ECO:0000256" key="5">
    <source>
        <dbReference type="ARBA" id="ARBA00022842"/>
    </source>
</evidence>
<keyword evidence="3" id="KW-0677">Repeat</keyword>
<dbReference type="SUPFAM" id="SSF81301">
    <property type="entry name" value="Nucleotidyltransferase"/>
    <property type="match status" value="1"/>
</dbReference>
<dbReference type="PROSITE" id="PS51671">
    <property type="entry name" value="ACT"/>
    <property type="match status" value="2"/>
</dbReference>
<dbReference type="PROSITE" id="PS51831">
    <property type="entry name" value="HD"/>
    <property type="match status" value="1"/>
</dbReference>
<comment type="function">
    <text evidence="8">Modifies, by uridylylation and deuridylylation, the PII regulatory proteins (GlnB and homologs), in response to the nitrogen status of the cell that GlnD senses through the glutamine level. Under low glutamine levels, catalyzes the conversion of the PII proteins and UTP to PII-UMP and PPi, while under higher glutamine levels, GlnD hydrolyzes PII-UMP to PII and UMP (deuridylylation). Thus, controls uridylylation state and activity of the PII proteins, and plays an important role in the regulation of nitrogen metabolism.</text>
</comment>
<dbReference type="Gene3D" id="1.10.3090.10">
    <property type="entry name" value="cca-adding enzyme, domain 2"/>
    <property type="match status" value="1"/>
</dbReference>
<comment type="activity regulation">
    <text evidence="8">Uridylyltransferase (UTase) activity is inhibited by glutamine, while glutamine activates uridylyl-removing (UR) activity.</text>
</comment>
<proteinExistence type="inferred from homology"/>
<evidence type="ECO:0000256" key="3">
    <source>
        <dbReference type="ARBA" id="ARBA00022737"/>
    </source>
</evidence>
<dbReference type="CDD" id="cd00077">
    <property type="entry name" value="HDc"/>
    <property type="match status" value="1"/>
</dbReference>
<dbReference type="KEGG" id="mmob:F6R98_04400"/>
<feature type="domain" description="ACT" evidence="9">
    <location>
        <begin position="690"/>
        <end position="770"/>
    </location>
</feature>
<sequence>MTAVHNTIAHYKTLIQSNNSAAILNFRAQRPININAIILENSDFMDRLLAELWREFLGDYGEQTALLATGGYGRRELHLYADIDLLILVAANGEQAQQQRSALTRFTTALWDIGLKIGHNVCNVDECVVLAANDHTIRTALTELRHLQGAASLSDALQQRLADDAPWSQPAFFAAKLAERDQRYAKYHETAYNLEPNIKEGPGGLRDIHLLGWIIKHRNSSQDIHDLVERLWITQAEYDELMDNRSFLWAVRFALHALTGRCEDRLLFDYQKDLAGEFGCHEDDLNAAVEQFMQRYFRTVVSIERLNEMVLQLFREHLTVAPSSAQTREIDESFKILNHYLEVRHENVFADNPLKLLDVFLILQREPGVLGIGASTIRLIRQNVALINEDFRASPAASRLFMEILRQPSGITDQLRQMNRYGLLAAYLPEFGRVVGRMQYDLFHVYTVDEHTLFVVSNLRRFALDKFRSDHPHCNEIFTLIEKPELLYIAGLLHDIAKGSNGDHSVVGETIAHAFCKRHGLDAEDTALVQWLVRHHLLMSMTAQRKDISDPDVIHDFAALVRDSNRLNHLYLLTVADIRATNPNLWNAWKGALLRELFTSTRSAFRRGLENPVALADKTAFVRSEARALLRRLGLNEAAITQVWDNIGDEYFLRFHADEIAWHTVAISSSELETLPLVLLRPTSHRGSAEVFIYTHNRDFIFTQTSAILDQLGLTILDARIITTSNRFAINSYQVLEQNGSPIKDQRRHIQICTRLRECLGNSDPNASLPHVQRRQSRQSRHFKVPTDIRFHDDPQNRYSILELISTDRPGLLSRVGRAFHKHSIRLHNARISTLGSRVEDIFYITDQNDRPLVEERQRKELVETLLELVESA</sequence>
<dbReference type="PANTHER" id="PTHR47320">
    <property type="entry name" value="BIFUNCTIONAL URIDYLYLTRANSFERASE/URIDYLYL-REMOVING ENZYME"/>
    <property type="match status" value="1"/>
</dbReference>
<dbReference type="InterPro" id="IPR002912">
    <property type="entry name" value="ACT_dom"/>
</dbReference>
<dbReference type="FunCoup" id="A0A5Q0BID6">
    <property type="interactions" value="298"/>
</dbReference>
<keyword evidence="2 8" id="KW-0548">Nucleotidyltransferase</keyword>
<dbReference type="EC" id="2.7.7.59" evidence="8"/>
<dbReference type="InterPro" id="IPR043519">
    <property type="entry name" value="NT_sf"/>
</dbReference>
<dbReference type="Pfam" id="PF01842">
    <property type="entry name" value="ACT"/>
    <property type="match status" value="1"/>
</dbReference>
<evidence type="ECO:0000256" key="1">
    <source>
        <dbReference type="ARBA" id="ARBA00022679"/>
    </source>
</evidence>
<comment type="similarity">
    <text evidence="8">Belongs to the GlnD family.</text>
</comment>
<dbReference type="InterPro" id="IPR010043">
    <property type="entry name" value="UTase/UR"/>
</dbReference>
<comment type="cofactor">
    <cofactor evidence="8">
        <name>Mg(2+)</name>
        <dbReference type="ChEBI" id="CHEBI:18420"/>
    </cofactor>
</comment>
<dbReference type="CDD" id="cd04899">
    <property type="entry name" value="ACT_ACR-UUR-like_2"/>
    <property type="match status" value="1"/>
</dbReference>
<dbReference type="PIRSF" id="PIRSF006288">
    <property type="entry name" value="PII_uridyltransf"/>
    <property type="match status" value="1"/>
</dbReference>
<evidence type="ECO:0000259" key="9">
    <source>
        <dbReference type="PROSITE" id="PS51671"/>
    </source>
</evidence>
<comment type="catalytic activity">
    <reaction evidence="8">
        <text>[protein-PII]-uridylyl-L-tyrosine + H2O = [protein-PII]-L-tyrosine + UMP + H(+)</text>
        <dbReference type="Rhea" id="RHEA:48600"/>
        <dbReference type="Rhea" id="RHEA-COMP:12147"/>
        <dbReference type="Rhea" id="RHEA-COMP:12148"/>
        <dbReference type="ChEBI" id="CHEBI:15377"/>
        <dbReference type="ChEBI" id="CHEBI:15378"/>
        <dbReference type="ChEBI" id="CHEBI:46858"/>
        <dbReference type="ChEBI" id="CHEBI:57865"/>
        <dbReference type="ChEBI" id="CHEBI:90602"/>
    </reaction>
</comment>
<evidence type="ECO:0000256" key="4">
    <source>
        <dbReference type="ARBA" id="ARBA00022801"/>
    </source>
</evidence>
<dbReference type="InterPro" id="IPR013546">
    <property type="entry name" value="PII_UdlTrfase/GS_AdlTrfase"/>
</dbReference>
<keyword evidence="4 8" id="KW-0378">Hydrolase</keyword>
<dbReference type="InterPro" id="IPR003607">
    <property type="entry name" value="HD/PDEase_dom"/>
</dbReference>
<protein>
    <recommendedName>
        <fullName evidence="8">Bifunctional uridylyltransferase/uridylyl-removing enzyme</fullName>
        <shortName evidence="8">UTase/UR</shortName>
    </recommendedName>
    <alternativeName>
        <fullName evidence="8">Bifunctional [protein-PII] modification enzyme</fullName>
    </alternativeName>
    <alternativeName>
        <fullName evidence="8">Bifunctional nitrogen sensor protein</fullName>
    </alternativeName>
    <domain>
        <recommendedName>
            <fullName evidence="8">[Protein-PII] uridylyltransferase</fullName>
            <shortName evidence="8">PII uridylyltransferase</shortName>
            <shortName evidence="8">UTase</shortName>
            <ecNumber evidence="8">2.7.7.59</ecNumber>
        </recommendedName>
    </domain>
    <domain>
        <recommendedName>
            <fullName evidence="8">[Protein-PII]-UMP uridylyl-removing enzyme</fullName>
            <shortName evidence="8">UR</shortName>
            <ecNumber evidence="8">3.1.4.-</ecNumber>
        </recommendedName>
    </domain>
</protein>
<dbReference type="SMART" id="SM00471">
    <property type="entry name" value="HDc"/>
    <property type="match status" value="1"/>
</dbReference>
<dbReference type="Pfam" id="PF08335">
    <property type="entry name" value="GlnD_UR_UTase"/>
    <property type="match status" value="1"/>
</dbReference>
<organism evidence="11 12">
    <name type="scientific">Candidatus Methylospira mobilis</name>
    <dbReference type="NCBI Taxonomy" id="1808979"/>
    <lineage>
        <taxon>Bacteria</taxon>
        <taxon>Pseudomonadati</taxon>
        <taxon>Pseudomonadota</taxon>
        <taxon>Gammaproteobacteria</taxon>
        <taxon>Methylococcales</taxon>
        <taxon>Methylococcaceae</taxon>
        <taxon>Candidatus Methylospira</taxon>
    </lineage>
</organism>
<dbReference type="SUPFAM" id="SSF55021">
    <property type="entry name" value="ACT-like"/>
    <property type="match status" value="1"/>
</dbReference>
<feature type="domain" description="ACT" evidence="9">
    <location>
        <begin position="801"/>
        <end position="873"/>
    </location>
</feature>
<name>A0A5Q0BID6_9GAMM</name>
<feature type="domain" description="HD" evidence="10">
    <location>
        <begin position="448"/>
        <end position="570"/>
    </location>
</feature>
<dbReference type="AlphaFoldDB" id="A0A5Q0BID6"/>
<dbReference type="HAMAP" id="MF_00277">
    <property type="entry name" value="PII_uridylyl_transf"/>
    <property type="match status" value="1"/>
</dbReference>
<dbReference type="InterPro" id="IPR045865">
    <property type="entry name" value="ACT-like_dom_sf"/>
</dbReference>
<dbReference type="InParanoid" id="A0A5Q0BID6"/>
<dbReference type="Pfam" id="PF01966">
    <property type="entry name" value="HD"/>
    <property type="match status" value="1"/>
</dbReference>
<dbReference type="SUPFAM" id="SSF81593">
    <property type="entry name" value="Nucleotidyltransferase substrate binding subunit/domain"/>
    <property type="match status" value="1"/>
</dbReference>
<dbReference type="OrthoDB" id="9758038at2"/>
<evidence type="ECO:0000256" key="8">
    <source>
        <dbReference type="HAMAP-Rule" id="MF_00277"/>
    </source>
</evidence>
<comment type="caution">
    <text evidence="8">Lacks conserved residue(s) required for the propagation of feature annotation.</text>
</comment>
<gene>
    <name evidence="8 11" type="primary">glnD</name>
    <name evidence="11" type="ORF">F6R98_04400</name>
</gene>
<comment type="domain">
    <text evidence="8">Has four distinct domains: an N-terminal nucleotidyltransferase (NT) domain responsible for UTase activity, a central HD domain that encodes UR activity, and two C-terminal ACT domains that seem to have a role in glutamine sensing.</text>
</comment>
<dbReference type="NCBIfam" id="TIGR01693">
    <property type="entry name" value="UTase_glnD"/>
    <property type="match status" value="1"/>
</dbReference>
<dbReference type="PANTHER" id="PTHR47320:SF1">
    <property type="entry name" value="BIFUNCTIONAL URIDYLYLTRANSFERASE_URIDYLYL-REMOVING ENZYME"/>
    <property type="match status" value="1"/>
</dbReference>
<comment type="catalytic activity">
    <reaction evidence="8">
        <text>[protein-PII]-L-tyrosine + UTP = [protein-PII]-uridylyl-L-tyrosine + diphosphate</text>
        <dbReference type="Rhea" id="RHEA:13673"/>
        <dbReference type="Rhea" id="RHEA-COMP:12147"/>
        <dbReference type="Rhea" id="RHEA-COMP:12148"/>
        <dbReference type="ChEBI" id="CHEBI:33019"/>
        <dbReference type="ChEBI" id="CHEBI:46398"/>
        <dbReference type="ChEBI" id="CHEBI:46858"/>
        <dbReference type="ChEBI" id="CHEBI:90602"/>
        <dbReference type="EC" id="2.7.7.59"/>
    </reaction>
</comment>
<dbReference type="GO" id="GO:0006808">
    <property type="term" value="P:regulation of nitrogen utilization"/>
    <property type="evidence" value="ECO:0007669"/>
    <property type="project" value="UniProtKB-UniRule"/>
</dbReference>
<dbReference type="CDD" id="cd05401">
    <property type="entry name" value="NT_GlnE_GlnD_like"/>
    <property type="match status" value="1"/>
</dbReference>
<evidence type="ECO:0000313" key="11">
    <source>
        <dbReference type="EMBL" id="QFY41961.1"/>
    </source>
</evidence>
<dbReference type="GO" id="GO:0008773">
    <property type="term" value="F:[protein-PII] uridylyltransferase activity"/>
    <property type="evidence" value="ECO:0007669"/>
    <property type="project" value="UniProtKB-UniRule"/>
</dbReference>
<evidence type="ECO:0000256" key="6">
    <source>
        <dbReference type="ARBA" id="ARBA00023268"/>
    </source>
</evidence>
<dbReference type="EMBL" id="CP044205">
    <property type="protein sequence ID" value="QFY41961.1"/>
    <property type="molecule type" value="Genomic_DNA"/>
</dbReference>
<dbReference type="GO" id="GO:0008081">
    <property type="term" value="F:phosphoric diester hydrolase activity"/>
    <property type="evidence" value="ECO:0007669"/>
    <property type="project" value="UniProtKB-UniRule"/>
</dbReference>
<feature type="region of interest" description="Uridylyltransferase" evidence="8">
    <location>
        <begin position="1"/>
        <end position="329"/>
    </location>
</feature>
<evidence type="ECO:0000259" key="10">
    <source>
        <dbReference type="PROSITE" id="PS51831"/>
    </source>
</evidence>
<evidence type="ECO:0000256" key="7">
    <source>
        <dbReference type="ARBA" id="ARBA00047968"/>
    </source>
</evidence>
<keyword evidence="5 8" id="KW-0460">Magnesium</keyword>
<keyword evidence="12" id="KW-1185">Reference proteome</keyword>
<evidence type="ECO:0000256" key="2">
    <source>
        <dbReference type="ARBA" id="ARBA00022695"/>
    </source>
</evidence>